<dbReference type="EMBL" id="CM007381">
    <property type="protein sequence ID" value="ONK81708.1"/>
    <property type="molecule type" value="Genomic_DNA"/>
</dbReference>
<proteinExistence type="predicted"/>
<sequence>MEKFRQHPLPPGVNPVPNTSSGSTHLYPPPMSYIPYPMNTQHAGQPHYSGNVFPVNQPNASLPPAHGFNPHFQQSSHFVPPPGNFALQFQPANPCQPVVPHSSCSFSSPNGSGQSPFESNSHILSQTTPQSHTTPSVSITDQCHPQLTESSKQTPDADIVNQPENQSPTEMSKTSNYEKVGSIQSSGESMDQHSGERVKQEGNLTDACRSGLTCKEAVAIDSAAQEAVLREQEIATQQIIQNQRQAKDLTGHIEDGKDILAGRYDPNALKEHLLKMTTDHRAEMASRRGKLIDRDNGNVEIGNGYGVPGGGAYQSARPTKKSKDESFEASPLLEKESEQKCSRKELPEYLKKRLKARGILKENEIENGSTAAEYKSEDPPGQTATAIQLPPDWVEAKDPASGSSYFYNEKTGQTQWEYPGETACSQQNTPSSSLPEDWEEAVDDSTGQKYYYNTKTNVSQWELPSTTNQVISQHADCVPTGYEFNITGNHEPSYKKKCMGCGGWGVGLVQAWGYCNHCTRMLNLPYQQYSVPNFNGQEPKSFLTHKDHPGKMTSKQSSSSKPPLNKGNKRDSRKRHKDDDELDPMDPSSYSDAPRGGWVVGLKGVQPRAADTTATGPLFQQRPYPSPGAVLRKNAEVATQTKKRGSHNHMAPITKRGDGSDGLGDAD</sequence>
<dbReference type="CDD" id="cd00201">
    <property type="entry name" value="WW"/>
    <property type="match status" value="2"/>
</dbReference>
<dbReference type="Gene3D" id="2.20.70.10">
    <property type="match status" value="2"/>
</dbReference>
<dbReference type="GO" id="GO:0043021">
    <property type="term" value="F:ribonucleoprotein complex binding"/>
    <property type="evidence" value="ECO:0007669"/>
    <property type="project" value="TreeGrafter"/>
</dbReference>
<keyword evidence="5" id="KW-0399">Innate immunity</keyword>
<evidence type="ECO:0000256" key="5">
    <source>
        <dbReference type="ARBA" id="ARBA00022588"/>
    </source>
</evidence>
<gene>
    <name evidence="17" type="ORF">A4U43_C01F32070</name>
</gene>
<keyword evidence="8" id="KW-0391">Immunity</keyword>
<keyword evidence="10" id="KW-0804">Transcription</keyword>
<dbReference type="Proteomes" id="UP000243459">
    <property type="component" value="Chromosome 1"/>
</dbReference>
<evidence type="ECO:0000256" key="3">
    <source>
        <dbReference type="ARBA" id="ARBA00021117"/>
    </source>
</evidence>
<keyword evidence="18" id="KW-1185">Reference proteome</keyword>
<dbReference type="AlphaFoldDB" id="A0A5P1FU06"/>
<dbReference type="SUPFAM" id="SSF51045">
    <property type="entry name" value="WW domain"/>
    <property type="match status" value="2"/>
</dbReference>
<comment type="subcellular location">
    <subcellularLocation>
        <location evidence="2">Cytoplasmic granule</location>
    </subcellularLocation>
    <subcellularLocation>
        <location evidence="1">Nucleus speckle</location>
    </subcellularLocation>
</comment>
<dbReference type="Pfam" id="PF00397">
    <property type="entry name" value="WW"/>
    <property type="match status" value="2"/>
</dbReference>
<dbReference type="GO" id="GO:0000380">
    <property type="term" value="P:alternative mRNA splicing, via spliceosome"/>
    <property type="evidence" value="ECO:0007669"/>
    <property type="project" value="TreeGrafter"/>
</dbReference>
<feature type="region of interest" description="Disordered" evidence="15">
    <location>
        <begin position="302"/>
        <end position="341"/>
    </location>
</feature>
<evidence type="ECO:0000256" key="14">
    <source>
        <dbReference type="ARBA" id="ARBA00046362"/>
    </source>
</evidence>
<feature type="compositionally biased region" description="Polar residues" evidence="15">
    <location>
        <begin position="139"/>
        <end position="154"/>
    </location>
</feature>
<keyword evidence="4" id="KW-0597">Phosphoprotein</keyword>
<evidence type="ECO:0000256" key="8">
    <source>
        <dbReference type="ARBA" id="ARBA00022859"/>
    </source>
</evidence>
<dbReference type="InterPro" id="IPR036020">
    <property type="entry name" value="WW_dom_sf"/>
</dbReference>
<dbReference type="PROSITE" id="PS01159">
    <property type="entry name" value="WW_DOMAIN_1"/>
    <property type="match status" value="2"/>
</dbReference>
<evidence type="ECO:0000256" key="1">
    <source>
        <dbReference type="ARBA" id="ARBA00004324"/>
    </source>
</evidence>
<dbReference type="PANTHER" id="PTHR21737">
    <property type="entry name" value="POLYGLUTAMINE BINDING PROTEIN 1/MARVEL MEMBRANE-ASSOCIATING DOMAIN CONTAINING 3"/>
    <property type="match status" value="1"/>
</dbReference>
<evidence type="ECO:0000256" key="2">
    <source>
        <dbReference type="ARBA" id="ARBA00004463"/>
    </source>
</evidence>
<keyword evidence="7" id="KW-0677">Repeat</keyword>
<evidence type="ECO:0000313" key="17">
    <source>
        <dbReference type="EMBL" id="ONK81708.1"/>
    </source>
</evidence>
<dbReference type="InterPro" id="IPR001202">
    <property type="entry name" value="WW_dom"/>
</dbReference>
<dbReference type="OMA" id="NWKPPMG"/>
<name>A0A5P1FU06_ASPOF</name>
<dbReference type="Gramene" id="ONK81708">
    <property type="protein sequence ID" value="ONK81708"/>
    <property type="gene ID" value="A4U43_C01F32070"/>
</dbReference>
<dbReference type="GO" id="GO:0016607">
    <property type="term" value="C:nuclear speck"/>
    <property type="evidence" value="ECO:0007669"/>
    <property type="project" value="UniProtKB-SubCell"/>
</dbReference>
<dbReference type="OrthoDB" id="42462at2759"/>
<feature type="region of interest" description="Disordered" evidence="15">
    <location>
        <begin position="537"/>
        <end position="667"/>
    </location>
</feature>
<feature type="region of interest" description="Disordered" evidence="15">
    <location>
        <begin position="1"/>
        <end position="26"/>
    </location>
</feature>
<evidence type="ECO:0000256" key="13">
    <source>
        <dbReference type="ARBA" id="ARBA00042167"/>
    </source>
</evidence>
<accession>A0A5P1FU06</accession>
<keyword evidence="11" id="KW-0508">mRNA splicing</keyword>
<feature type="domain" description="WW" evidence="16">
    <location>
        <begin position="432"/>
        <end position="466"/>
    </location>
</feature>
<dbReference type="GO" id="GO:0045087">
    <property type="term" value="P:innate immune response"/>
    <property type="evidence" value="ECO:0007669"/>
    <property type="project" value="UniProtKB-KW"/>
</dbReference>
<keyword evidence="6" id="KW-0507">mRNA processing</keyword>
<feature type="compositionally biased region" description="Gly residues" evidence="15">
    <location>
        <begin position="303"/>
        <end position="312"/>
    </location>
</feature>
<evidence type="ECO:0000256" key="10">
    <source>
        <dbReference type="ARBA" id="ARBA00023163"/>
    </source>
</evidence>
<evidence type="ECO:0000256" key="9">
    <source>
        <dbReference type="ARBA" id="ARBA00023015"/>
    </source>
</evidence>
<keyword evidence="9" id="KW-0805">Transcription regulation</keyword>
<feature type="region of interest" description="Disordered" evidence="15">
    <location>
        <begin position="369"/>
        <end position="388"/>
    </location>
</feature>
<dbReference type="PROSITE" id="PS50020">
    <property type="entry name" value="WW_DOMAIN_2"/>
    <property type="match status" value="2"/>
</dbReference>
<evidence type="ECO:0000256" key="6">
    <source>
        <dbReference type="ARBA" id="ARBA00022664"/>
    </source>
</evidence>
<keyword evidence="12" id="KW-0539">Nucleus</keyword>
<feature type="domain" description="WW" evidence="16">
    <location>
        <begin position="387"/>
        <end position="421"/>
    </location>
</feature>
<feature type="region of interest" description="Disordered" evidence="15">
    <location>
        <begin position="98"/>
        <end position="202"/>
    </location>
</feature>
<evidence type="ECO:0000256" key="12">
    <source>
        <dbReference type="ARBA" id="ARBA00023242"/>
    </source>
</evidence>
<evidence type="ECO:0000313" key="18">
    <source>
        <dbReference type="Proteomes" id="UP000243459"/>
    </source>
</evidence>
<organism evidence="17 18">
    <name type="scientific">Asparagus officinalis</name>
    <name type="common">Garden asparagus</name>
    <dbReference type="NCBI Taxonomy" id="4686"/>
    <lineage>
        <taxon>Eukaryota</taxon>
        <taxon>Viridiplantae</taxon>
        <taxon>Streptophyta</taxon>
        <taxon>Embryophyta</taxon>
        <taxon>Tracheophyta</taxon>
        <taxon>Spermatophyta</taxon>
        <taxon>Magnoliopsida</taxon>
        <taxon>Liliopsida</taxon>
        <taxon>Asparagales</taxon>
        <taxon>Asparagaceae</taxon>
        <taxon>Asparagoideae</taxon>
        <taxon>Asparagus</taxon>
    </lineage>
</organism>
<evidence type="ECO:0000256" key="15">
    <source>
        <dbReference type="SAM" id="MobiDB-lite"/>
    </source>
</evidence>
<dbReference type="GO" id="GO:0005737">
    <property type="term" value="C:cytoplasm"/>
    <property type="evidence" value="ECO:0007669"/>
    <property type="project" value="TreeGrafter"/>
</dbReference>
<feature type="compositionally biased region" description="Polar residues" evidence="15">
    <location>
        <begin position="162"/>
        <end position="189"/>
    </location>
</feature>
<feature type="compositionally biased region" description="Low complexity" evidence="15">
    <location>
        <begin position="125"/>
        <end position="138"/>
    </location>
</feature>
<feature type="compositionally biased region" description="Low complexity" evidence="15">
    <location>
        <begin position="102"/>
        <end position="117"/>
    </location>
</feature>
<evidence type="ECO:0000256" key="7">
    <source>
        <dbReference type="ARBA" id="ARBA00022737"/>
    </source>
</evidence>
<reference evidence="18" key="1">
    <citation type="journal article" date="2017" name="Nat. Commun.">
        <title>The asparagus genome sheds light on the origin and evolution of a young Y chromosome.</title>
        <authorList>
            <person name="Harkess A."/>
            <person name="Zhou J."/>
            <person name="Xu C."/>
            <person name="Bowers J.E."/>
            <person name="Van der Hulst R."/>
            <person name="Ayyampalayam S."/>
            <person name="Mercati F."/>
            <person name="Riccardi P."/>
            <person name="McKain M.R."/>
            <person name="Kakrana A."/>
            <person name="Tang H."/>
            <person name="Ray J."/>
            <person name="Groenendijk J."/>
            <person name="Arikit S."/>
            <person name="Mathioni S.M."/>
            <person name="Nakano M."/>
            <person name="Shan H."/>
            <person name="Telgmann-Rauber A."/>
            <person name="Kanno A."/>
            <person name="Yue Z."/>
            <person name="Chen H."/>
            <person name="Li W."/>
            <person name="Chen Y."/>
            <person name="Xu X."/>
            <person name="Zhang Y."/>
            <person name="Luo S."/>
            <person name="Chen H."/>
            <person name="Gao J."/>
            <person name="Mao Z."/>
            <person name="Pires J.C."/>
            <person name="Luo M."/>
            <person name="Kudrna D."/>
            <person name="Wing R.A."/>
            <person name="Meyers B.C."/>
            <person name="Yi K."/>
            <person name="Kong H."/>
            <person name="Lavrijsen P."/>
            <person name="Sunseri F."/>
            <person name="Falavigna A."/>
            <person name="Ye Y."/>
            <person name="Leebens-Mack J.H."/>
            <person name="Chen G."/>
        </authorList>
    </citation>
    <scope>NUCLEOTIDE SEQUENCE [LARGE SCALE GENOMIC DNA]</scope>
    <source>
        <strain evidence="18">cv. DH0086</strain>
    </source>
</reference>
<feature type="compositionally biased region" description="Basic and acidic residues" evidence="15">
    <location>
        <begin position="190"/>
        <end position="200"/>
    </location>
</feature>
<feature type="compositionally biased region" description="Polar residues" evidence="15">
    <location>
        <begin position="553"/>
        <end position="562"/>
    </location>
</feature>
<protein>
    <recommendedName>
        <fullName evidence="3">Polyglutamine-binding protein 1</fullName>
    </recommendedName>
    <alternativeName>
        <fullName evidence="13">Polyglutamine tract-binding protein 1</fullName>
    </alternativeName>
</protein>
<evidence type="ECO:0000259" key="16">
    <source>
        <dbReference type="PROSITE" id="PS50020"/>
    </source>
</evidence>
<evidence type="ECO:0000256" key="11">
    <source>
        <dbReference type="ARBA" id="ARBA00023187"/>
    </source>
</evidence>
<dbReference type="PANTHER" id="PTHR21737:SF3">
    <property type="entry name" value="POLYGLUTAMINE-BINDING PROTEIN 1"/>
    <property type="match status" value="1"/>
</dbReference>
<dbReference type="Gene3D" id="3.40.30.10">
    <property type="entry name" value="Glutaredoxin"/>
    <property type="match status" value="1"/>
</dbReference>
<comment type="subunit">
    <text evidence="14">Interacts with POU3F2/Brn-2, ATXN1, TXNL4A, HTT and AR. Interaction with ATXN1 correlates positively with the length of the polyglutamine tract. Interacts with RNA polymerase II large subunit in a phosphorylation-dependent manner. Forms a ternary complex with ATXN1 mutant and phosphorylated RNA polymerase II. Interacts (via C-terminus) with TXNL4A and CD2BP2. Interacts (via WW domain) with ATN1 and SF3B1, and may interact with additional splice factors. Interacts (via WW domain) with WBP11; Leading to reduce interaction between PQBP1 and TXNL4A. Interacts with CAPRIN1. Interacts with DDX1. Interacts with SFPQ. Interacts with KHSRP.</text>
</comment>
<evidence type="ECO:0000256" key="4">
    <source>
        <dbReference type="ARBA" id="ARBA00022553"/>
    </source>
</evidence>
<dbReference type="SMART" id="SM00456">
    <property type="entry name" value="WW"/>
    <property type="match status" value="2"/>
</dbReference>